<proteinExistence type="predicted"/>
<gene>
    <name evidence="1" type="ORF">LCGC14_1302540</name>
</gene>
<sequence length="51" mass="5826">MPFIIFIAILVILYAFFPEEAAELRELIVDIGAEIISMVEDMVDKTNRPPM</sequence>
<evidence type="ECO:0000313" key="1">
    <source>
        <dbReference type="EMBL" id="KKM84106.1"/>
    </source>
</evidence>
<organism evidence="1">
    <name type="scientific">marine sediment metagenome</name>
    <dbReference type="NCBI Taxonomy" id="412755"/>
    <lineage>
        <taxon>unclassified sequences</taxon>
        <taxon>metagenomes</taxon>
        <taxon>ecological metagenomes</taxon>
    </lineage>
</organism>
<name>A0A0F9L9S0_9ZZZZ</name>
<dbReference type="EMBL" id="LAZR01007614">
    <property type="protein sequence ID" value="KKM84106.1"/>
    <property type="molecule type" value="Genomic_DNA"/>
</dbReference>
<protein>
    <submittedName>
        <fullName evidence="1">Uncharacterized protein</fullName>
    </submittedName>
</protein>
<accession>A0A0F9L9S0</accession>
<comment type="caution">
    <text evidence="1">The sequence shown here is derived from an EMBL/GenBank/DDBJ whole genome shotgun (WGS) entry which is preliminary data.</text>
</comment>
<reference evidence="1" key="1">
    <citation type="journal article" date="2015" name="Nature">
        <title>Complex archaea that bridge the gap between prokaryotes and eukaryotes.</title>
        <authorList>
            <person name="Spang A."/>
            <person name="Saw J.H."/>
            <person name="Jorgensen S.L."/>
            <person name="Zaremba-Niedzwiedzka K."/>
            <person name="Martijn J."/>
            <person name="Lind A.E."/>
            <person name="van Eijk R."/>
            <person name="Schleper C."/>
            <person name="Guy L."/>
            <person name="Ettema T.J."/>
        </authorList>
    </citation>
    <scope>NUCLEOTIDE SEQUENCE</scope>
</reference>
<dbReference type="AlphaFoldDB" id="A0A0F9L9S0"/>